<gene>
    <name evidence="8" type="ORF">ABID56_000821</name>
</gene>
<feature type="compositionally biased region" description="Acidic residues" evidence="5">
    <location>
        <begin position="27"/>
        <end position="51"/>
    </location>
</feature>
<protein>
    <submittedName>
        <fullName evidence="8">Iron complex transport system substrate-binding protein</fullName>
    </submittedName>
</protein>
<dbReference type="CDD" id="cd01138">
    <property type="entry name" value="FeuA"/>
    <property type="match status" value="1"/>
</dbReference>
<evidence type="ECO:0000256" key="1">
    <source>
        <dbReference type="ARBA" id="ARBA00004193"/>
    </source>
</evidence>
<evidence type="ECO:0000256" key="2">
    <source>
        <dbReference type="ARBA" id="ARBA00008814"/>
    </source>
</evidence>
<evidence type="ECO:0000313" key="8">
    <source>
        <dbReference type="EMBL" id="MET3682731.1"/>
    </source>
</evidence>
<proteinExistence type="inferred from homology"/>
<dbReference type="PANTHER" id="PTHR30532:SF26">
    <property type="entry name" value="IRON(3+)-HYDROXAMATE-BINDING PROTEIN FHUD"/>
    <property type="match status" value="1"/>
</dbReference>
<dbReference type="SUPFAM" id="SSF53807">
    <property type="entry name" value="Helical backbone' metal receptor"/>
    <property type="match status" value="1"/>
</dbReference>
<reference evidence="8 9" key="1">
    <citation type="submission" date="2024-06" db="EMBL/GenBank/DDBJ databases">
        <title>Genomic Encyclopedia of Type Strains, Phase IV (KMG-IV): sequencing the most valuable type-strain genomes for metagenomic binning, comparative biology and taxonomic classification.</title>
        <authorList>
            <person name="Goeker M."/>
        </authorList>
    </citation>
    <scope>NUCLEOTIDE SEQUENCE [LARGE SCALE GENOMIC DNA]</scope>
    <source>
        <strain evidence="8 9">DSM 23520</strain>
    </source>
</reference>
<dbReference type="Pfam" id="PF01497">
    <property type="entry name" value="Peripla_BP_2"/>
    <property type="match status" value="1"/>
</dbReference>
<evidence type="ECO:0000259" key="7">
    <source>
        <dbReference type="PROSITE" id="PS50983"/>
    </source>
</evidence>
<comment type="subcellular location">
    <subcellularLocation>
        <location evidence="1">Cell membrane</location>
        <topology evidence="1">Lipid-anchor</topology>
    </subcellularLocation>
</comment>
<organism evidence="8 9">
    <name type="scientific">Alkalibacillus flavidus</name>
    <dbReference type="NCBI Taxonomy" id="546021"/>
    <lineage>
        <taxon>Bacteria</taxon>
        <taxon>Bacillati</taxon>
        <taxon>Bacillota</taxon>
        <taxon>Bacilli</taxon>
        <taxon>Bacillales</taxon>
        <taxon>Bacillaceae</taxon>
        <taxon>Alkalibacillus</taxon>
    </lineage>
</organism>
<dbReference type="PROSITE" id="PS50983">
    <property type="entry name" value="FE_B12_PBP"/>
    <property type="match status" value="1"/>
</dbReference>
<evidence type="ECO:0000313" key="9">
    <source>
        <dbReference type="Proteomes" id="UP001549167"/>
    </source>
</evidence>
<sequence length="328" mass="37263">MTIKRLIPFLMIAVLLLISACGNNNDEEGANAEESNESNTEETNDDADESNQEASSEMRTYESENGPVEVPANPERVVVLSTYTGNVLSLDTNVVGADAYSMSNPRYEEHLDGAETVTSEDLEKIIELDPDLIIGLSSEKNLDRLREIAPTVTYTYGNLGYLEQHREIAKLLNKEEQANEWINDFKTRAQEAGEEIKAEIGEDATVTVIENFDKQLYVFGDNWARGTEILYQEMGLKMPEKVKEMALEDGFYALSFEALPEYAGDYIIFSKNYDLDNSFEETETFQNIPAVKNDRVFEADAKEFYFNDPITLEYQLEFFKDHFLGEDE</sequence>
<comment type="similarity">
    <text evidence="2">Belongs to the bacterial solute-binding protein 8 family.</text>
</comment>
<dbReference type="RefSeq" id="WP_354219346.1">
    <property type="nucleotide sequence ID" value="NZ_JBEPMX010000003.1"/>
</dbReference>
<feature type="signal peptide" evidence="6">
    <location>
        <begin position="1"/>
        <end position="25"/>
    </location>
</feature>
<comment type="caution">
    <text evidence="8">The sequence shown here is derived from an EMBL/GenBank/DDBJ whole genome shotgun (WGS) entry which is preliminary data.</text>
</comment>
<dbReference type="InterPro" id="IPR051313">
    <property type="entry name" value="Bact_iron-sidero_bind"/>
</dbReference>
<name>A0ABV2KT16_9BACI</name>
<dbReference type="Gene3D" id="3.40.50.1980">
    <property type="entry name" value="Nitrogenase molybdenum iron protein domain"/>
    <property type="match status" value="2"/>
</dbReference>
<accession>A0ABV2KT16</accession>
<dbReference type="EMBL" id="JBEPMX010000003">
    <property type="protein sequence ID" value="MET3682731.1"/>
    <property type="molecule type" value="Genomic_DNA"/>
</dbReference>
<dbReference type="PANTHER" id="PTHR30532">
    <property type="entry name" value="IRON III DICITRATE-BINDING PERIPLASMIC PROTEIN"/>
    <property type="match status" value="1"/>
</dbReference>
<evidence type="ECO:0000256" key="5">
    <source>
        <dbReference type="SAM" id="MobiDB-lite"/>
    </source>
</evidence>
<dbReference type="Proteomes" id="UP001549167">
    <property type="component" value="Unassembled WGS sequence"/>
</dbReference>
<feature type="domain" description="Fe/B12 periplasmic-binding" evidence="7">
    <location>
        <begin position="76"/>
        <end position="327"/>
    </location>
</feature>
<keyword evidence="9" id="KW-1185">Reference proteome</keyword>
<keyword evidence="4 6" id="KW-0732">Signal</keyword>
<evidence type="ECO:0000256" key="3">
    <source>
        <dbReference type="ARBA" id="ARBA00022448"/>
    </source>
</evidence>
<evidence type="ECO:0000256" key="4">
    <source>
        <dbReference type="ARBA" id="ARBA00022729"/>
    </source>
</evidence>
<dbReference type="InterPro" id="IPR002491">
    <property type="entry name" value="ABC_transptr_periplasmic_BD"/>
</dbReference>
<feature type="region of interest" description="Disordered" evidence="5">
    <location>
        <begin position="27"/>
        <end position="69"/>
    </location>
</feature>
<dbReference type="PROSITE" id="PS51257">
    <property type="entry name" value="PROKAR_LIPOPROTEIN"/>
    <property type="match status" value="1"/>
</dbReference>
<keyword evidence="3" id="KW-0813">Transport</keyword>
<feature type="chain" id="PRO_5047222524" evidence="6">
    <location>
        <begin position="26"/>
        <end position="328"/>
    </location>
</feature>
<evidence type="ECO:0000256" key="6">
    <source>
        <dbReference type="SAM" id="SignalP"/>
    </source>
</evidence>